<evidence type="ECO:0000256" key="1">
    <source>
        <dbReference type="SAM" id="MobiDB-lite"/>
    </source>
</evidence>
<dbReference type="Proteomes" id="UP000182958">
    <property type="component" value="Unassembled WGS sequence"/>
</dbReference>
<feature type="compositionally biased region" description="Pro residues" evidence="1">
    <location>
        <begin position="178"/>
        <end position="200"/>
    </location>
</feature>
<dbReference type="EMBL" id="FPJA01000006">
    <property type="protein sequence ID" value="SFW35788.1"/>
    <property type="molecule type" value="Genomic_DNA"/>
</dbReference>
<organism evidence="3 4">
    <name type="scientific">Selenomonas ruminantium</name>
    <dbReference type="NCBI Taxonomy" id="971"/>
    <lineage>
        <taxon>Bacteria</taxon>
        <taxon>Bacillati</taxon>
        <taxon>Bacillota</taxon>
        <taxon>Negativicutes</taxon>
        <taxon>Selenomonadales</taxon>
        <taxon>Selenomonadaceae</taxon>
        <taxon>Selenomonas</taxon>
    </lineage>
</organism>
<reference evidence="4" key="1">
    <citation type="submission" date="2016-11" db="EMBL/GenBank/DDBJ databases">
        <authorList>
            <person name="Varghese N."/>
            <person name="Submissions S."/>
        </authorList>
    </citation>
    <scope>NUCLEOTIDE SEQUENCE [LARGE SCALE GENOMIC DNA]</scope>
    <source>
        <strain evidence="4">C3</strain>
    </source>
</reference>
<dbReference type="InterPro" id="IPR024952">
    <property type="entry name" value="LPP20-like_dom"/>
</dbReference>
<name>A0A1K1NKE5_SELRU</name>
<sequence length="324" mass="33492">MNRMSIGKYMLLMVLAVILVLPSGLAKASGVDWNDAKITVQGMGIAPPRAVNPAQARMLARRAAVVDGYRQLAEAVQGVNVDAETTVENMMVTSDVIKTKVNAMIKGARVIAESVTPDGGYQVTMEVSMFGVSNSVAQAVLTKPAVVEAFPEPVASVAPAMPSVSVSVNVNANVTPAPSLPTPPSIPAVTPPAAPTPVQPAAPAAPQSVASNAGAIGGFTGLVVDCRGLGLKPVMSPVIKNAEGQSIYGYKNLDYDKVIAEGMAAYTTNPDKISRAGSNPLVVKAVSLDNHNGNPVLSVADANRVLLENGKSGFLDNLKVVFLR</sequence>
<evidence type="ECO:0000313" key="4">
    <source>
        <dbReference type="Proteomes" id="UP000182958"/>
    </source>
</evidence>
<gene>
    <name evidence="3" type="ORF">SAMN02910323_1438</name>
</gene>
<evidence type="ECO:0000259" key="2">
    <source>
        <dbReference type="Pfam" id="PF02169"/>
    </source>
</evidence>
<dbReference type="AlphaFoldDB" id="A0A1K1NKE5"/>
<feature type="region of interest" description="Disordered" evidence="1">
    <location>
        <begin position="176"/>
        <end position="205"/>
    </location>
</feature>
<keyword evidence="4" id="KW-1185">Reference proteome</keyword>
<accession>A0A1K1NKE5</accession>
<dbReference type="Pfam" id="PF02169">
    <property type="entry name" value="LPP20"/>
    <property type="match status" value="1"/>
</dbReference>
<proteinExistence type="predicted"/>
<evidence type="ECO:0000313" key="3">
    <source>
        <dbReference type="EMBL" id="SFW35788.1"/>
    </source>
</evidence>
<dbReference type="RefSeq" id="WP_072306087.1">
    <property type="nucleotide sequence ID" value="NZ_FPJA01000006.1"/>
</dbReference>
<feature type="domain" description="Lipoprotein LPP20-like" evidence="2">
    <location>
        <begin position="52"/>
        <end position="127"/>
    </location>
</feature>
<protein>
    <recommendedName>
        <fullName evidence="2">Lipoprotein LPP20-like domain-containing protein</fullName>
    </recommendedName>
</protein>